<organism evidence="2 3">
    <name type="scientific">Geobacillus proteiniphilus</name>
    <dbReference type="NCBI Taxonomy" id="860353"/>
    <lineage>
        <taxon>Bacteria</taxon>
        <taxon>Bacillati</taxon>
        <taxon>Bacillota</taxon>
        <taxon>Bacilli</taxon>
        <taxon>Bacillales</taxon>
        <taxon>Anoxybacillaceae</taxon>
        <taxon>Geobacillus</taxon>
    </lineage>
</organism>
<name>A0A1Q5T4U8_9BACL</name>
<reference evidence="2 3" key="1">
    <citation type="submission" date="2016-11" db="EMBL/GenBank/DDBJ databases">
        <authorList>
            <person name="Kadnikov V."/>
            <person name="Nazina T."/>
        </authorList>
    </citation>
    <scope>NUCLEOTIDE SEQUENCE [LARGE SCALE GENOMIC DNA]</scope>
    <source>
        <strain evidence="2 3">1017</strain>
    </source>
</reference>
<dbReference type="PANTHER" id="PTHR34205:SF2">
    <property type="entry name" value="DUF962 DOMAIN-CONTAINING PROTEIN"/>
    <property type="match status" value="1"/>
</dbReference>
<dbReference type="RefSeq" id="WP_033010064.1">
    <property type="nucleotide sequence ID" value="NZ_MQMG01000009.1"/>
</dbReference>
<accession>A0A1Q5T4U8</accession>
<proteinExistence type="predicted"/>
<dbReference type="PANTHER" id="PTHR34205">
    <property type="entry name" value="TRANSMEMBRANE PROTEIN"/>
    <property type="match status" value="1"/>
</dbReference>
<gene>
    <name evidence="2" type="ORF">BRO54_1053</name>
</gene>
<keyword evidence="1" id="KW-0472">Membrane</keyword>
<dbReference type="InterPro" id="IPR009305">
    <property type="entry name" value="Mpo1-like"/>
</dbReference>
<dbReference type="Proteomes" id="UP000186030">
    <property type="component" value="Unassembled WGS sequence"/>
</dbReference>
<comment type="caution">
    <text evidence="2">The sequence shown here is derived from an EMBL/GenBank/DDBJ whole genome shotgun (WGS) entry which is preliminary data.</text>
</comment>
<sequence length="129" mass="15157">MIVQEMTTKGERDIQFRDYEEFWPFYLTQHRKPATRRWHFAATSFVFLFVIIAIVTKNAWWLLGAPIAAYALAWFSHFFIEGNKPATFGHPLWSLRADFHMYGLMLTGRLGRELERIGLSEDRDVSQNG</sequence>
<reference evidence="3" key="2">
    <citation type="submission" date="2017-01" db="EMBL/GenBank/DDBJ databases">
        <title>Genome sequencing and annotation of Geobacillus sp. 1017, a Hydrocarbon-Oxidizing Thermophilic Bacterium Isolated from a Heavy Oil Reservoir (China).</title>
        <authorList>
            <person name="Kadnikov V.V."/>
            <person name="Mardanov A.V."/>
            <person name="Poltaraus A.B."/>
            <person name="Sokolova D.S."/>
            <person name="Semenova E.M."/>
            <person name="Ravin N.V."/>
            <person name="Tourova T.P."/>
            <person name="Nazina T.N."/>
        </authorList>
    </citation>
    <scope>NUCLEOTIDE SEQUENCE [LARGE SCALE GENOMIC DNA]</scope>
    <source>
        <strain evidence="3">1017</strain>
    </source>
</reference>
<dbReference type="Pfam" id="PF06127">
    <property type="entry name" value="Mpo1-like"/>
    <property type="match status" value="1"/>
</dbReference>
<feature type="transmembrane region" description="Helical" evidence="1">
    <location>
        <begin position="38"/>
        <end position="55"/>
    </location>
</feature>
<protein>
    <submittedName>
        <fullName evidence="2">Putative transmembrane protein</fullName>
    </submittedName>
</protein>
<feature type="transmembrane region" description="Helical" evidence="1">
    <location>
        <begin position="61"/>
        <end position="80"/>
    </location>
</feature>
<evidence type="ECO:0000313" key="3">
    <source>
        <dbReference type="Proteomes" id="UP000186030"/>
    </source>
</evidence>
<dbReference type="EMBL" id="MQMG01000009">
    <property type="protein sequence ID" value="OKO95248.1"/>
    <property type="molecule type" value="Genomic_DNA"/>
</dbReference>
<keyword evidence="1" id="KW-1133">Transmembrane helix</keyword>
<evidence type="ECO:0000256" key="1">
    <source>
        <dbReference type="SAM" id="Phobius"/>
    </source>
</evidence>
<evidence type="ECO:0000313" key="2">
    <source>
        <dbReference type="EMBL" id="OKO95248.1"/>
    </source>
</evidence>
<dbReference type="AlphaFoldDB" id="A0A1Q5T4U8"/>
<keyword evidence="1 2" id="KW-0812">Transmembrane</keyword>